<feature type="binding site" evidence="5">
    <location>
        <position position="117"/>
    </location>
    <ligand>
        <name>acetyl-CoA</name>
        <dbReference type="ChEBI" id="CHEBI:57288"/>
    </ligand>
</feature>
<evidence type="ECO:0000259" key="6">
    <source>
        <dbReference type="PROSITE" id="PS51186"/>
    </source>
</evidence>
<dbReference type="EC" id="2.3.1.266" evidence="5"/>
<protein>
    <recommendedName>
        <fullName evidence="5">[Ribosomal protein bS18]-alanine N-acetyltransferase</fullName>
        <ecNumber evidence="5">2.3.1.266</ecNumber>
    </recommendedName>
</protein>
<keyword evidence="3 5" id="KW-0808">Transferase</keyword>
<comment type="caution">
    <text evidence="7">The sequence shown here is derived from an EMBL/GenBank/DDBJ whole genome shotgun (WGS) entry which is preliminary data.</text>
</comment>
<name>A0A931NE81_9BURK</name>
<evidence type="ECO:0000256" key="3">
    <source>
        <dbReference type="ARBA" id="ARBA00022679"/>
    </source>
</evidence>
<dbReference type="PANTHER" id="PTHR43420">
    <property type="entry name" value="ACETYLTRANSFERASE"/>
    <property type="match status" value="1"/>
</dbReference>
<evidence type="ECO:0000313" key="8">
    <source>
        <dbReference type="Proteomes" id="UP000620139"/>
    </source>
</evidence>
<dbReference type="EMBL" id="JAEDAL010000002">
    <property type="protein sequence ID" value="MBH9552231.1"/>
    <property type="molecule type" value="Genomic_DNA"/>
</dbReference>
<dbReference type="InterPro" id="IPR050680">
    <property type="entry name" value="YpeA/RimI_acetyltransf"/>
</dbReference>
<dbReference type="Proteomes" id="UP000620139">
    <property type="component" value="Unassembled WGS sequence"/>
</dbReference>
<evidence type="ECO:0000256" key="2">
    <source>
        <dbReference type="ARBA" id="ARBA00022490"/>
    </source>
</evidence>
<keyword evidence="8" id="KW-1185">Reference proteome</keyword>
<dbReference type="GO" id="GO:0008999">
    <property type="term" value="F:protein-N-terminal-alanine acetyltransferase activity"/>
    <property type="evidence" value="ECO:0007669"/>
    <property type="project" value="UniProtKB-UniRule"/>
</dbReference>
<comment type="similarity">
    <text evidence="1 5">Belongs to the acetyltransferase family. RimI subfamily.</text>
</comment>
<accession>A0A931NE81</accession>
<gene>
    <name evidence="5 7" type="primary">rimI</name>
    <name evidence="7" type="ORF">I7X43_05130</name>
</gene>
<dbReference type="InterPro" id="IPR016181">
    <property type="entry name" value="Acyl_CoA_acyltransferase"/>
</dbReference>
<evidence type="ECO:0000256" key="5">
    <source>
        <dbReference type="HAMAP-Rule" id="MF_02210"/>
    </source>
</evidence>
<comment type="function">
    <text evidence="5">Acetylates the N-terminal alanine of ribosomal protein bS18.</text>
</comment>
<feature type="active site" description="Proton acceptor" evidence="5">
    <location>
        <position position="112"/>
    </location>
</feature>
<feature type="domain" description="N-acetyltransferase" evidence="6">
    <location>
        <begin position="9"/>
        <end position="157"/>
    </location>
</feature>
<sequence>MSAIAAWRLVRQDLQVTDLDEVLGIEQAAYAHPWTRGNFIDSIAAGHTVWGLREPLSGELLAYLVAQRVLDECHLLNLTVARAHWGRGLGSDFLQTLHAQERAQGVTQMFLEVRLSNDRAIALYQRLGYRDVGLRKGYYPDGDNAREDARVMRLDWGTLA</sequence>
<dbReference type="InterPro" id="IPR006464">
    <property type="entry name" value="AcTrfase_RimI/Ard1"/>
</dbReference>
<dbReference type="AlphaFoldDB" id="A0A931NE81"/>
<dbReference type="Pfam" id="PF00583">
    <property type="entry name" value="Acetyltransf_1"/>
    <property type="match status" value="1"/>
</dbReference>
<keyword evidence="2 5" id="KW-0963">Cytoplasm</keyword>
<keyword evidence="7" id="KW-0689">Ribosomal protein</keyword>
<reference evidence="7" key="1">
    <citation type="submission" date="2020-12" db="EMBL/GenBank/DDBJ databases">
        <title>The genome sequence of Inhella sp. 4Y17.</title>
        <authorList>
            <person name="Liu Y."/>
        </authorList>
    </citation>
    <scope>NUCLEOTIDE SEQUENCE</scope>
    <source>
        <strain evidence="7">4Y10</strain>
    </source>
</reference>
<dbReference type="NCBIfam" id="TIGR01575">
    <property type="entry name" value="rimI"/>
    <property type="match status" value="1"/>
</dbReference>
<feature type="active site" description="Proton donor" evidence="5">
    <location>
        <position position="124"/>
    </location>
</feature>
<comment type="catalytic activity">
    <reaction evidence="5">
        <text>N-terminal L-alanyl-[ribosomal protein bS18] + acetyl-CoA = N-terminal N(alpha)-acetyl-L-alanyl-[ribosomal protein bS18] + CoA + H(+)</text>
        <dbReference type="Rhea" id="RHEA:43756"/>
        <dbReference type="Rhea" id="RHEA-COMP:10676"/>
        <dbReference type="Rhea" id="RHEA-COMP:10677"/>
        <dbReference type="ChEBI" id="CHEBI:15378"/>
        <dbReference type="ChEBI" id="CHEBI:57287"/>
        <dbReference type="ChEBI" id="CHEBI:57288"/>
        <dbReference type="ChEBI" id="CHEBI:64718"/>
        <dbReference type="ChEBI" id="CHEBI:83683"/>
        <dbReference type="EC" id="2.3.1.266"/>
    </reaction>
</comment>
<evidence type="ECO:0000256" key="1">
    <source>
        <dbReference type="ARBA" id="ARBA00005395"/>
    </source>
</evidence>
<dbReference type="Gene3D" id="3.40.630.30">
    <property type="match status" value="1"/>
</dbReference>
<dbReference type="SUPFAM" id="SSF55729">
    <property type="entry name" value="Acyl-CoA N-acyltransferases (Nat)"/>
    <property type="match status" value="1"/>
</dbReference>
<evidence type="ECO:0000256" key="4">
    <source>
        <dbReference type="ARBA" id="ARBA00023315"/>
    </source>
</evidence>
<dbReference type="RefSeq" id="WP_198099857.1">
    <property type="nucleotide sequence ID" value="NZ_JAEDAL010000002.1"/>
</dbReference>
<dbReference type="PANTHER" id="PTHR43420:SF44">
    <property type="entry name" value="ACETYLTRANSFERASE YPEA"/>
    <property type="match status" value="1"/>
</dbReference>
<keyword evidence="7" id="KW-0687">Ribonucleoprotein</keyword>
<organism evidence="7 8">
    <name type="scientific">Inhella gelatinilytica</name>
    <dbReference type="NCBI Taxonomy" id="2795030"/>
    <lineage>
        <taxon>Bacteria</taxon>
        <taxon>Pseudomonadati</taxon>
        <taxon>Pseudomonadota</taxon>
        <taxon>Betaproteobacteria</taxon>
        <taxon>Burkholderiales</taxon>
        <taxon>Sphaerotilaceae</taxon>
        <taxon>Inhella</taxon>
    </lineage>
</organism>
<dbReference type="InterPro" id="IPR000182">
    <property type="entry name" value="GNAT_dom"/>
</dbReference>
<dbReference type="InterPro" id="IPR043690">
    <property type="entry name" value="RimI"/>
</dbReference>
<proteinExistence type="inferred from homology"/>
<dbReference type="GO" id="GO:0005737">
    <property type="term" value="C:cytoplasm"/>
    <property type="evidence" value="ECO:0007669"/>
    <property type="project" value="UniProtKB-SubCell"/>
</dbReference>
<dbReference type="GO" id="GO:0005840">
    <property type="term" value="C:ribosome"/>
    <property type="evidence" value="ECO:0007669"/>
    <property type="project" value="UniProtKB-KW"/>
</dbReference>
<dbReference type="PROSITE" id="PS51186">
    <property type="entry name" value="GNAT"/>
    <property type="match status" value="1"/>
</dbReference>
<evidence type="ECO:0000313" key="7">
    <source>
        <dbReference type="EMBL" id="MBH9552231.1"/>
    </source>
</evidence>
<keyword evidence="4 5" id="KW-0012">Acyltransferase</keyword>
<comment type="subcellular location">
    <subcellularLocation>
        <location evidence="5">Cytoplasm</location>
    </subcellularLocation>
</comment>
<dbReference type="HAMAP" id="MF_02210">
    <property type="entry name" value="RimI"/>
    <property type="match status" value="1"/>
</dbReference>
<dbReference type="CDD" id="cd04301">
    <property type="entry name" value="NAT_SF"/>
    <property type="match status" value="1"/>
</dbReference>
<comment type="caution">
    <text evidence="5">Lacks conserved residue(s) required for the propagation of feature annotation.</text>
</comment>